<proteinExistence type="predicted"/>
<evidence type="ECO:0000313" key="1">
    <source>
        <dbReference type="EMBL" id="SKC81200.1"/>
    </source>
</evidence>
<protein>
    <submittedName>
        <fullName evidence="1">Uncharacterized protein</fullName>
    </submittedName>
</protein>
<organism evidence="1 2">
    <name type="scientific">Maledivibacter halophilus</name>
    <dbReference type="NCBI Taxonomy" id="36842"/>
    <lineage>
        <taxon>Bacteria</taxon>
        <taxon>Bacillati</taxon>
        <taxon>Bacillota</taxon>
        <taxon>Clostridia</taxon>
        <taxon>Peptostreptococcales</taxon>
        <taxon>Caminicellaceae</taxon>
        <taxon>Maledivibacter</taxon>
    </lineage>
</organism>
<dbReference type="Proteomes" id="UP000190285">
    <property type="component" value="Unassembled WGS sequence"/>
</dbReference>
<name>A0A1T5LYX2_9FIRM</name>
<dbReference type="AlphaFoldDB" id="A0A1T5LYX2"/>
<reference evidence="1 2" key="1">
    <citation type="submission" date="2017-02" db="EMBL/GenBank/DDBJ databases">
        <authorList>
            <person name="Peterson S.W."/>
        </authorList>
    </citation>
    <scope>NUCLEOTIDE SEQUENCE [LARGE SCALE GENOMIC DNA]</scope>
    <source>
        <strain evidence="1 2">M1</strain>
    </source>
</reference>
<dbReference type="EMBL" id="FUZT01000009">
    <property type="protein sequence ID" value="SKC81200.1"/>
    <property type="molecule type" value="Genomic_DNA"/>
</dbReference>
<accession>A0A1T5LYX2</accession>
<dbReference type="STRING" id="36842.SAMN02194393_03570"/>
<keyword evidence="2" id="KW-1185">Reference proteome</keyword>
<evidence type="ECO:0000313" key="2">
    <source>
        <dbReference type="Proteomes" id="UP000190285"/>
    </source>
</evidence>
<gene>
    <name evidence="1" type="ORF">SAMN02194393_03570</name>
</gene>
<sequence>MDCYFYMDEAMILSDYVFILRGKPLSVKEKIVTNIIR</sequence>